<keyword evidence="2" id="KW-1185">Reference proteome</keyword>
<evidence type="ECO:0000313" key="1">
    <source>
        <dbReference type="EMBL" id="EFN70206.1"/>
    </source>
</evidence>
<proteinExistence type="predicted"/>
<reference evidence="1 2" key="1">
    <citation type="journal article" date="2010" name="Science">
        <title>Genomic comparison of the ants Camponotus floridanus and Harpegnathos saltator.</title>
        <authorList>
            <person name="Bonasio R."/>
            <person name="Zhang G."/>
            <person name="Ye C."/>
            <person name="Mutti N.S."/>
            <person name="Fang X."/>
            <person name="Qin N."/>
            <person name="Donahue G."/>
            <person name="Yang P."/>
            <person name="Li Q."/>
            <person name="Li C."/>
            <person name="Zhang P."/>
            <person name="Huang Z."/>
            <person name="Berger S.L."/>
            <person name="Reinberg D."/>
            <person name="Wang J."/>
            <person name="Liebig J."/>
        </authorList>
    </citation>
    <scope>NUCLEOTIDE SEQUENCE [LARGE SCALE GENOMIC DNA]</scope>
    <source>
        <strain evidence="2">C129</strain>
    </source>
</reference>
<dbReference type="InParanoid" id="E2A8L9"/>
<sequence>MNVGGDITQLSYKELQALALRYHIPGNVKIGAEEEIVSKDDDNKIPHYEEFKQFLLKRIQREFQACDNNNNQVQDLSIMDLRTTPMPPNLQTVALDESSYSKANLINHMDPLAITSNDRPSYEMLKEPEGGSQGSFLLKRMLQAPVGANLGEIASSLFWASNLLDNSDTLTAESENNENEDQLETNVKEYYGLLKNTRSEFLLNEENLMSQVPETITGDDQYRFPSDIDNRPNPYQNWTITSVMEMPDTDLQSSKVYHAIYYNNTDPTVATANDNNLAHQYQTDIAYNSGQNFFNLDAQDATGTDMIVNDPNDIYYLQNFGKHNSEMGTGYFRNVDTFGQNNAQQNTYANDQQYQYHYPRFIQETNNTLNERLDQQQNNVVTGMENGVNHDIDAMNMQRSANGTIESFWPKWTGETNNNLENILNYHVSKQVDYAKLSQTSCVYCYVAPIVSQRSTLMNNGHCSVERRYTAEQRQHSFSPYWMLYNDASQGMRMTNVSSDSFVQHDTMTMHTTTIPSNDILKEIVGDVPEAPINDVWMNQYESSSIGDDMTVPISDSLFCNDISNAPTKT</sequence>
<evidence type="ECO:0000313" key="2">
    <source>
        <dbReference type="Proteomes" id="UP000000311"/>
    </source>
</evidence>
<dbReference type="EMBL" id="GL437652">
    <property type="protein sequence ID" value="EFN70206.1"/>
    <property type="molecule type" value="Genomic_DNA"/>
</dbReference>
<name>E2A8L9_CAMFO</name>
<gene>
    <name evidence="1" type="ORF">EAG_14009</name>
</gene>
<dbReference type="OMA" id="IPHYEEF"/>
<dbReference type="Proteomes" id="UP000000311">
    <property type="component" value="Unassembled WGS sequence"/>
</dbReference>
<dbReference type="AlphaFoldDB" id="E2A8L9"/>
<accession>E2A8L9</accession>
<dbReference type="OrthoDB" id="7693269at2759"/>
<protein>
    <submittedName>
        <fullName evidence="1">Uncharacterized protein</fullName>
    </submittedName>
</protein>
<organism evidence="2">
    <name type="scientific">Camponotus floridanus</name>
    <name type="common">Florida carpenter ant</name>
    <dbReference type="NCBI Taxonomy" id="104421"/>
    <lineage>
        <taxon>Eukaryota</taxon>
        <taxon>Metazoa</taxon>
        <taxon>Ecdysozoa</taxon>
        <taxon>Arthropoda</taxon>
        <taxon>Hexapoda</taxon>
        <taxon>Insecta</taxon>
        <taxon>Pterygota</taxon>
        <taxon>Neoptera</taxon>
        <taxon>Endopterygota</taxon>
        <taxon>Hymenoptera</taxon>
        <taxon>Apocrita</taxon>
        <taxon>Aculeata</taxon>
        <taxon>Formicoidea</taxon>
        <taxon>Formicidae</taxon>
        <taxon>Formicinae</taxon>
        <taxon>Camponotus</taxon>
    </lineage>
</organism>